<dbReference type="AlphaFoldDB" id="A0A7N0VBV7"/>
<dbReference type="Gene3D" id="1.20.1420.10">
    <property type="entry name" value="Talin, central domain"/>
    <property type="match status" value="1"/>
</dbReference>
<dbReference type="PANTHER" id="PTHR15492">
    <property type="entry name" value="CYCLIN D1-BINDING PROTEIN 1"/>
    <property type="match status" value="1"/>
</dbReference>
<evidence type="ECO:0000313" key="11">
    <source>
        <dbReference type="Proteomes" id="UP000594263"/>
    </source>
</evidence>
<keyword evidence="5" id="KW-0539">Nucleus</keyword>
<protein>
    <submittedName>
        <fullName evidence="10">Uncharacterized protein</fullName>
    </submittedName>
</protein>
<reference evidence="10" key="1">
    <citation type="submission" date="2021-01" db="UniProtKB">
        <authorList>
            <consortium name="EnsemblPlants"/>
        </authorList>
    </citation>
    <scope>IDENTIFICATION</scope>
</reference>
<dbReference type="GO" id="GO:0005634">
    <property type="term" value="C:nucleus"/>
    <property type="evidence" value="ECO:0007669"/>
    <property type="project" value="UniProtKB-SubCell"/>
</dbReference>
<dbReference type="InterPro" id="IPR026907">
    <property type="entry name" value="GCIP-like"/>
</dbReference>
<name>A0A7N0VBV7_KALFE</name>
<organism evidence="10 11">
    <name type="scientific">Kalanchoe fedtschenkoi</name>
    <name type="common">Lavender scallops</name>
    <name type="synonym">South American air plant</name>
    <dbReference type="NCBI Taxonomy" id="63787"/>
    <lineage>
        <taxon>Eukaryota</taxon>
        <taxon>Viridiplantae</taxon>
        <taxon>Streptophyta</taxon>
        <taxon>Embryophyta</taxon>
        <taxon>Tracheophyta</taxon>
        <taxon>Spermatophyta</taxon>
        <taxon>Magnoliopsida</taxon>
        <taxon>eudicotyledons</taxon>
        <taxon>Gunneridae</taxon>
        <taxon>Pentapetalae</taxon>
        <taxon>Saxifragales</taxon>
        <taxon>Crassulaceae</taxon>
        <taxon>Kalanchoe</taxon>
    </lineage>
</organism>
<evidence type="ECO:0000256" key="1">
    <source>
        <dbReference type="ARBA" id="ARBA00004123"/>
    </source>
</evidence>
<evidence type="ECO:0000256" key="3">
    <source>
        <dbReference type="ARBA" id="ARBA00008940"/>
    </source>
</evidence>
<dbReference type="InterPro" id="IPR049318">
    <property type="entry name" value="GCIP_C"/>
</dbReference>
<keyword evidence="4" id="KW-0963">Cytoplasm</keyword>
<comment type="subcellular location">
    <subcellularLocation>
        <location evidence="2">Cytoplasm</location>
    </subcellularLocation>
    <subcellularLocation>
        <location evidence="1">Nucleus</location>
    </subcellularLocation>
</comment>
<dbReference type="Gene3D" id="1.20.1410.10">
    <property type="entry name" value="I/LWEQ domain"/>
    <property type="match status" value="1"/>
</dbReference>
<evidence type="ECO:0000256" key="2">
    <source>
        <dbReference type="ARBA" id="ARBA00004496"/>
    </source>
</evidence>
<proteinExistence type="inferred from homology"/>
<evidence type="ECO:0000256" key="5">
    <source>
        <dbReference type="ARBA" id="ARBA00023242"/>
    </source>
</evidence>
<evidence type="ECO:0000256" key="7">
    <source>
        <dbReference type="SAM" id="MobiDB-lite"/>
    </source>
</evidence>
<dbReference type="InterPro" id="IPR049317">
    <property type="entry name" value="GCIP-like_N"/>
</dbReference>
<dbReference type="Pfam" id="PF20936">
    <property type="entry name" value="GCIP_C"/>
    <property type="match status" value="1"/>
</dbReference>
<feature type="domain" description="Cyclin-D1-binding protein 1-like C-terminal" evidence="9">
    <location>
        <begin position="211"/>
        <end position="308"/>
    </location>
</feature>
<dbReference type="OMA" id="QATTVGM"/>
<dbReference type="GO" id="GO:0005737">
    <property type="term" value="C:cytoplasm"/>
    <property type="evidence" value="ECO:0007669"/>
    <property type="project" value="UniProtKB-SubCell"/>
</dbReference>
<evidence type="ECO:0000313" key="10">
    <source>
        <dbReference type="EnsemblPlants" id="Kaladp0442s0028.1.v1.1"/>
    </source>
</evidence>
<feature type="domain" description="Cyclin-D1-binding protein 1-like N-terminal" evidence="8">
    <location>
        <begin position="42"/>
        <end position="186"/>
    </location>
</feature>
<dbReference type="Gramene" id="Kaladp0442s0028.1.v1.1">
    <property type="protein sequence ID" value="Kaladp0442s0028.1.v1.1"/>
    <property type="gene ID" value="Kaladp0442s0028.v1.1"/>
</dbReference>
<comment type="similarity">
    <text evidence="3">Belongs to the CCNDBP1 family.</text>
</comment>
<dbReference type="PANTHER" id="PTHR15492:SF1">
    <property type="entry name" value="CYCLIN-D1-BINDING PROTEIN 1"/>
    <property type="match status" value="1"/>
</dbReference>
<evidence type="ECO:0000256" key="4">
    <source>
        <dbReference type="ARBA" id="ARBA00022490"/>
    </source>
</evidence>
<evidence type="ECO:0000259" key="8">
    <source>
        <dbReference type="Pfam" id="PF13324"/>
    </source>
</evidence>
<dbReference type="Proteomes" id="UP000594263">
    <property type="component" value="Unplaced"/>
</dbReference>
<dbReference type="EnsemblPlants" id="Kaladp0442s0028.1.v1.1">
    <property type="protein sequence ID" value="Kaladp0442s0028.1.v1.1"/>
    <property type="gene ID" value="Kaladp0442s0028.v1.1"/>
</dbReference>
<keyword evidence="11" id="KW-1185">Reference proteome</keyword>
<keyword evidence="6" id="KW-0131">Cell cycle</keyword>
<evidence type="ECO:0000259" key="9">
    <source>
        <dbReference type="Pfam" id="PF20936"/>
    </source>
</evidence>
<accession>A0A7N0VBV7</accession>
<feature type="region of interest" description="Disordered" evidence="7">
    <location>
        <begin position="184"/>
        <end position="217"/>
    </location>
</feature>
<evidence type="ECO:0000256" key="6">
    <source>
        <dbReference type="ARBA" id="ARBA00023306"/>
    </source>
</evidence>
<sequence>MGKAERERLNRALGAHLNTIHETLQVLDRTADSSLEKVKWEDVVKMGDEVSKQATVVGMLCTGAAPEAKGLEENMVTYFNMLQGLLLLSHGSTVGAGSTLSSVVHAAVKQVVDASFKLWMDVVSSYGSSKKDGTLSETQLVGAVWEACSALKKTPATNITAIGRAMTQAALSIKDVLREMKELKPEGGPADEPSNYSSNPEENKSNDTNDSSDDELGSDLSLAEMKIAQSTINLVSQTLALIKELIRSITGLIKLESSNSSSNFVDTLERLLKLCQDISLQVDELGASLYPPQELSSIMTASEKISTDSVEILAELQALNSLSDSFLQCINSVKNAVKQQQAEIKSSSPDD</sequence>
<dbReference type="Pfam" id="PF13324">
    <property type="entry name" value="GCIP_N"/>
    <property type="match status" value="1"/>
</dbReference>